<dbReference type="InterPro" id="IPR005106">
    <property type="entry name" value="Asp/hSer_DH_NAD-bd"/>
</dbReference>
<comment type="caution">
    <text evidence="16">The sequence shown here is derived from an EMBL/GenBank/DDBJ whole genome shotgun (WGS) entry which is preliminary data.</text>
</comment>
<dbReference type="InterPro" id="IPR002912">
    <property type="entry name" value="ACT_dom"/>
</dbReference>
<dbReference type="EC" id="1.1.1.3" evidence="4"/>
<dbReference type="InterPro" id="IPR045865">
    <property type="entry name" value="ACT-like_dom_sf"/>
</dbReference>
<reference evidence="16 17" key="1">
    <citation type="submission" date="2017-08" db="EMBL/GenBank/DDBJ databases">
        <title>Fine stratification of microbial communities through a metagenomic profile of the photic zone.</title>
        <authorList>
            <person name="Haro-Moreno J.M."/>
            <person name="Lopez-Perez M."/>
            <person name="De La Torre J."/>
            <person name="Picazo A."/>
            <person name="Camacho A."/>
            <person name="Rodriguez-Valera F."/>
        </authorList>
    </citation>
    <scope>NUCLEOTIDE SEQUENCE [LARGE SCALE GENOMIC DNA]</scope>
    <source>
        <strain evidence="16">MED-G24</strain>
    </source>
</reference>
<dbReference type="Pfam" id="PF03447">
    <property type="entry name" value="NAD_binding_3"/>
    <property type="match status" value="1"/>
</dbReference>
<comment type="catalytic activity">
    <reaction evidence="11">
        <text>L-homoserine + NAD(+) = L-aspartate 4-semialdehyde + NADH + H(+)</text>
        <dbReference type="Rhea" id="RHEA:15757"/>
        <dbReference type="ChEBI" id="CHEBI:15378"/>
        <dbReference type="ChEBI" id="CHEBI:57476"/>
        <dbReference type="ChEBI" id="CHEBI:57540"/>
        <dbReference type="ChEBI" id="CHEBI:57945"/>
        <dbReference type="ChEBI" id="CHEBI:537519"/>
        <dbReference type="EC" id="1.1.1.3"/>
    </reaction>
    <physiologicalReaction direction="right-to-left" evidence="11">
        <dbReference type="Rhea" id="RHEA:15759"/>
    </physiologicalReaction>
</comment>
<dbReference type="NCBIfam" id="NF004976">
    <property type="entry name" value="PRK06349.1"/>
    <property type="match status" value="1"/>
</dbReference>
<dbReference type="Pfam" id="PF01842">
    <property type="entry name" value="ACT"/>
    <property type="match status" value="1"/>
</dbReference>
<dbReference type="UniPathway" id="UPA00050">
    <property type="reaction ID" value="UER00063"/>
</dbReference>
<keyword evidence="7" id="KW-0791">Threonine biosynthesis</keyword>
<sequence>MADVSQCRVGICGLGTVASATYNLLTRHAALIQSRSGTEVTVVHVGCRRDHPDCVLSNVRVSRDIFEVVRDPEVDVVLELIGGTDPALDLVREALGNGKHVVTANKALIAEFGGELFDLANANNVSIRYEAAVAGGIPIIKAIREGLAGNEISRVAGIINGTTNFILTEMEGMGNRGFEEVLAEAQSLGYAEADPTFDVEGIDAAHKLTILSTIAFGVPLEFEAMYTEGISQITVADIRFADELGYKIKHLGITAKDTQGVELRVHPTLVPKTSLIAQVGGVMNAVMVTSDAAGETMYYGAGAGGDATGSSVISDVVDLARDHVGIPGPGYLADAVNAVQIRPLEQIESPFYLRLTARDKPGVMASLTSILSSHNISIESLLQRDAKADEVPVVMITNRVKESAMNAALLEITSQSNVAGEITRIRVL</sequence>
<dbReference type="GO" id="GO:0009088">
    <property type="term" value="P:threonine biosynthetic process"/>
    <property type="evidence" value="ECO:0007669"/>
    <property type="project" value="UniProtKB-UniPathway"/>
</dbReference>
<evidence type="ECO:0000256" key="11">
    <source>
        <dbReference type="ARBA" id="ARBA00049031"/>
    </source>
</evidence>
<dbReference type="InterPro" id="IPR019811">
    <property type="entry name" value="HDH_CS"/>
</dbReference>
<keyword evidence="6" id="KW-0028">Amino-acid biosynthesis</keyword>
<evidence type="ECO:0000313" key="16">
    <source>
        <dbReference type="EMBL" id="PDH36003.1"/>
    </source>
</evidence>
<keyword evidence="10" id="KW-0486">Methionine biosynthesis</keyword>
<dbReference type="UniPathway" id="UPA00051">
    <property type="reaction ID" value="UER00465"/>
</dbReference>
<dbReference type="InterPro" id="IPR016204">
    <property type="entry name" value="HDH"/>
</dbReference>
<evidence type="ECO:0000256" key="9">
    <source>
        <dbReference type="ARBA" id="ARBA00023002"/>
    </source>
</evidence>
<dbReference type="InterPro" id="IPR036291">
    <property type="entry name" value="NAD(P)-bd_dom_sf"/>
</dbReference>
<evidence type="ECO:0000256" key="5">
    <source>
        <dbReference type="ARBA" id="ARBA00013376"/>
    </source>
</evidence>
<dbReference type="Gene3D" id="3.30.70.260">
    <property type="match status" value="1"/>
</dbReference>
<dbReference type="PANTHER" id="PTHR43331">
    <property type="entry name" value="HOMOSERINE DEHYDROGENASE"/>
    <property type="match status" value="1"/>
</dbReference>
<gene>
    <name evidence="16" type="ORF">CNE99_10370</name>
</gene>
<evidence type="ECO:0000256" key="3">
    <source>
        <dbReference type="ARBA" id="ARBA00006753"/>
    </source>
</evidence>
<dbReference type="Gene3D" id="3.30.360.10">
    <property type="entry name" value="Dihydrodipicolinate Reductase, domain 2"/>
    <property type="match status" value="1"/>
</dbReference>
<accession>A0A2A5WI84</accession>
<dbReference type="PIRSF" id="PIRSF000098">
    <property type="entry name" value="Homoser_dehydrog"/>
    <property type="match status" value="1"/>
</dbReference>
<evidence type="ECO:0000256" key="13">
    <source>
        <dbReference type="PIRSR" id="PIRSR000098-2"/>
    </source>
</evidence>
<proteinExistence type="inferred from homology"/>
<dbReference type="SUPFAM" id="SSF55021">
    <property type="entry name" value="ACT-like"/>
    <property type="match status" value="1"/>
</dbReference>
<evidence type="ECO:0000259" key="15">
    <source>
        <dbReference type="PROSITE" id="PS51671"/>
    </source>
</evidence>
<dbReference type="GO" id="GO:0050661">
    <property type="term" value="F:NADP binding"/>
    <property type="evidence" value="ECO:0007669"/>
    <property type="project" value="InterPro"/>
</dbReference>
<dbReference type="AlphaFoldDB" id="A0A2A5WI84"/>
<feature type="domain" description="ACT" evidence="15">
    <location>
        <begin position="352"/>
        <end position="428"/>
    </location>
</feature>
<dbReference type="PANTHER" id="PTHR43331:SF1">
    <property type="entry name" value="HOMOSERINE DEHYDROGENASE"/>
    <property type="match status" value="1"/>
</dbReference>
<comment type="pathway">
    <text evidence="1">Amino-acid biosynthesis; L-threonine biosynthesis; L-threonine from L-aspartate: step 3/5.</text>
</comment>
<dbReference type="PROSITE" id="PS51671">
    <property type="entry name" value="ACT"/>
    <property type="match status" value="1"/>
</dbReference>
<comment type="similarity">
    <text evidence="3 14">Belongs to the homoserine dehydrogenase family.</text>
</comment>
<evidence type="ECO:0000256" key="4">
    <source>
        <dbReference type="ARBA" id="ARBA00013213"/>
    </source>
</evidence>
<keyword evidence="8 13" id="KW-0521">NADP</keyword>
<comment type="pathway">
    <text evidence="2">Amino-acid biosynthesis; L-methionine biosynthesis via de novo pathway; L-homoserine from L-aspartate: step 3/3.</text>
</comment>
<dbReference type="GO" id="GO:0004412">
    <property type="term" value="F:homoserine dehydrogenase activity"/>
    <property type="evidence" value="ECO:0007669"/>
    <property type="project" value="UniProtKB-EC"/>
</dbReference>
<evidence type="ECO:0000256" key="6">
    <source>
        <dbReference type="ARBA" id="ARBA00022605"/>
    </source>
</evidence>
<dbReference type="SUPFAM" id="SSF55347">
    <property type="entry name" value="Glyceraldehyde-3-phosphate dehydrogenase-like, C-terminal domain"/>
    <property type="match status" value="1"/>
</dbReference>
<evidence type="ECO:0000256" key="8">
    <source>
        <dbReference type="ARBA" id="ARBA00022857"/>
    </source>
</evidence>
<organism evidence="16 17">
    <name type="scientific">OM182 bacterium MED-G24</name>
    <dbReference type="NCBI Taxonomy" id="1986255"/>
    <lineage>
        <taxon>Bacteria</taxon>
        <taxon>Pseudomonadati</taxon>
        <taxon>Pseudomonadota</taxon>
        <taxon>Gammaproteobacteria</taxon>
        <taxon>OMG group</taxon>
        <taxon>OM182 clade</taxon>
    </lineage>
</organism>
<dbReference type="Proteomes" id="UP000219327">
    <property type="component" value="Unassembled WGS sequence"/>
</dbReference>
<name>A0A2A5WI84_9GAMM</name>
<keyword evidence="9 16" id="KW-0560">Oxidoreductase</keyword>
<evidence type="ECO:0000256" key="12">
    <source>
        <dbReference type="PIRSR" id="PIRSR000098-1"/>
    </source>
</evidence>
<feature type="binding site" evidence="13">
    <location>
        <position position="106"/>
    </location>
    <ligand>
        <name>NADPH</name>
        <dbReference type="ChEBI" id="CHEBI:57783"/>
    </ligand>
</feature>
<evidence type="ECO:0000256" key="2">
    <source>
        <dbReference type="ARBA" id="ARBA00005062"/>
    </source>
</evidence>
<protein>
    <recommendedName>
        <fullName evidence="5">Homoserine dehydrogenase</fullName>
        <ecNumber evidence="4">1.1.1.3</ecNumber>
    </recommendedName>
</protein>
<dbReference type="EMBL" id="NTKD01000077">
    <property type="protein sequence ID" value="PDH36003.1"/>
    <property type="molecule type" value="Genomic_DNA"/>
</dbReference>
<dbReference type="GO" id="GO:0009086">
    <property type="term" value="P:methionine biosynthetic process"/>
    <property type="evidence" value="ECO:0007669"/>
    <property type="project" value="UniProtKB-KW"/>
</dbReference>
<feature type="active site" description="Proton donor" evidence="12">
    <location>
        <position position="207"/>
    </location>
</feature>
<evidence type="ECO:0000256" key="7">
    <source>
        <dbReference type="ARBA" id="ARBA00022697"/>
    </source>
</evidence>
<dbReference type="CDD" id="cd04881">
    <property type="entry name" value="ACT_HSDH-Hom"/>
    <property type="match status" value="1"/>
</dbReference>
<evidence type="ECO:0000313" key="17">
    <source>
        <dbReference type="Proteomes" id="UP000219327"/>
    </source>
</evidence>
<dbReference type="PROSITE" id="PS01042">
    <property type="entry name" value="HOMOSER_DHGENASE"/>
    <property type="match status" value="1"/>
</dbReference>
<evidence type="ECO:0000256" key="14">
    <source>
        <dbReference type="RuleBase" id="RU004171"/>
    </source>
</evidence>
<feature type="binding site" evidence="13">
    <location>
        <position position="192"/>
    </location>
    <ligand>
        <name>L-homoserine</name>
        <dbReference type="ChEBI" id="CHEBI:57476"/>
    </ligand>
</feature>
<evidence type="ECO:0000256" key="1">
    <source>
        <dbReference type="ARBA" id="ARBA00005056"/>
    </source>
</evidence>
<dbReference type="InterPro" id="IPR001342">
    <property type="entry name" value="HDH_cat"/>
</dbReference>
<evidence type="ECO:0000256" key="10">
    <source>
        <dbReference type="ARBA" id="ARBA00023167"/>
    </source>
</evidence>
<dbReference type="Gene3D" id="3.40.50.720">
    <property type="entry name" value="NAD(P)-binding Rossmann-like Domain"/>
    <property type="match status" value="1"/>
</dbReference>
<dbReference type="FunFam" id="3.30.360.10:FF:000005">
    <property type="entry name" value="Homoserine dehydrogenase"/>
    <property type="match status" value="1"/>
</dbReference>
<dbReference type="Pfam" id="PF00742">
    <property type="entry name" value="Homoserine_dh"/>
    <property type="match status" value="1"/>
</dbReference>
<dbReference type="SUPFAM" id="SSF51735">
    <property type="entry name" value="NAD(P)-binding Rossmann-fold domains"/>
    <property type="match status" value="1"/>
</dbReference>